<gene>
    <name evidence="3" type="primary">flmD</name>
    <name evidence="3" type="ordered locus">CCNA_02947</name>
</gene>
<dbReference type="InterPro" id="IPR020023">
    <property type="entry name" value="PseG"/>
</dbReference>
<dbReference type="AlphaFoldDB" id="A0A0H3CDI2"/>
<dbReference type="OrthoDB" id="9788924at2"/>
<dbReference type="SUPFAM" id="SSF53756">
    <property type="entry name" value="UDP-Glycosyltransferase/glycogen phosphorylase"/>
    <property type="match status" value="1"/>
</dbReference>
<dbReference type="Gene3D" id="3.40.50.11190">
    <property type="match status" value="1"/>
</dbReference>
<feature type="active site" description="Proton acceptor" evidence="1">
    <location>
        <position position="19"/>
    </location>
</feature>
<evidence type="ECO:0000313" key="3">
    <source>
        <dbReference type="EMBL" id="ACL96412.1"/>
    </source>
</evidence>
<dbReference type="PANTHER" id="PTHR21015">
    <property type="entry name" value="UDP-N-ACETYLGLUCOSAMINE--N-ACETYLMURAMYL-(PENTAPEPTIDE) PYROPHOSPHORYL-UNDECAPRENOL N-ACETYLGLUCOSAMINE TRANSFERASE 1"/>
    <property type="match status" value="1"/>
</dbReference>
<dbReference type="KEGG" id="ccs:CCNA_02947"/>
<organism evidence="3 4">
    <name type="scientific">Caulobacter vibrioides (strain NA1000 / CB15N)</name>
    <name type="common">Caulobacter crescentus</name>
    <dbReference type="NCBI Taxonomy" id="565050"/>
    <lineage>
        <taxon>Bacteria</taxon>
        <taxon>Pseudomonadati</taxon>
        <taxon>Pseudomonadota</taxon>
        <taxon>Alphaproteobacteria</taxon>
        <taxon>Caulobacterales</taxon>
        <taxon>Caulobacteraceae</taxon>
        <taxon>Caulobacter</taxon>
    </lineage>
</organism>
<keyword evidence="4" id="KW-1185">Reference proteome</keyword>
<protein>
    <submittedName>
        <fullName evidence="3">SpsG-related polysaccharide biosynthesis protein</fullName>
    </submittedName>
</protein>
<dbReference type="PATRIC" id="fig|565050.3.peg.2874"/>
<dbReference type="PANTHER" id="PTHR21015:SF22">
    <property type="entry name" value="GLYCOSYLTRANSFERASE"/>
    <property type="match status" value="1"/>
</dbReference>
<feature type="binding site" evidence="2">
    <location>
        <position position="242"/>
    </location>
    <ligand>
        <name>substrate</name>
    </ligand>
</feature>
<evidence type="ECO:0000313" key="4">
    <source>
        <dbReference type="Proteomes" id="UP000001364"/>
    </source>
</evidence>
<dbReference type="Gene3D" id="3.40.50.2000">
    <property type="entry name" value="Glycogen Phosphorylase B"/>
    <property type="match status" value="1"/>
</dbReference>
<evidence type="ECO:0000256" key="2">
    <source>
        <dbReference type="PIRSR" id="PIRSR620023-2"/>
    </source>
</evidence>
<dbReference type="EMBL" id="CP001340">
    <property type="protein sequence ID" value="ACL96412.1"/>
    <property type="molecule type" value="Genomic_DNA"/>
</dbReference>
<dbReference type="NCBIfam" id="TIGR03590">
    <property type="entry name" value="PseG"/>
    <property type="match status" value="1"/>
</dbReference>
<evidence type="ECO:0000256" key="1">
    <source>
        <dbReference type="PIRSR" id="PIRSR620023-1"/>
    </source>
</evidence>
<name>A0A0H3CDI2_CAUVN</name>
<proteinExistence type="predicted"/>
<sequence>MSLRIVFVCAAGPSVGGGHVMRSLTLARALAARGATCAFLGTPEVAAVLDAFGPDMARADTAEPFEAVVFDSYALTADDHRRIAAGRPALVIDDLADRPLAADLVLDAGPARRAEDYAGLVPAHARLLLGPNHAPVRPAFVALREAALARRAQQGPVRRILVSLGMTDVGGITGRVVALLAPILGEVTLDLVVGAGAPSLPALRALAAEDPRLVLHIDTQDMPRLVLEADLAIGAGGSTTWERCVLALPALTLILADNQIAAARALEAAGVTPCLDVTAPDFDTAFAALAQNLIADPDRRAALSAASATVCDGRGAERVAEAFLGVTTT</sequence>
<dbReference type="SMR" id="A0A0H3CDI2"/>
<dbReference type="Proteomes" id="UP000001364">
    <property type="component" value="Chromosome"/>
</dbReference>
<dbReference type="RefSeq" id="YP_002518320.1">
    <property type="nucleotide sequence ID" value="NC_011916.1"/>
</dbReference>
<accession>A0A0H3CDI2</accession>
<reference evidence="3 4" key="1">
    <citation type="journal article" date="2010" name="J. Bacteriol.">
        <title>The genetic basis of laboratory adaptation in Caulobacter crescentus.</title>
        <authorList>
            <person name="Marks M.E."/>
            <person name="Castro-Rojas C.M."/>
            <person name="Teiling C."/>
            <person name="Du L."/>
            <person name="Kapatral V."/>
            <person name="Walunas T.L."/>
            <person name="Crosson S."/>
        </authorList>
    </citation>
    <scope>NUCLEOTIDE SEQUENCE [LARGE SCALE GENOMIC DNA]</scope>
    <source>
        <strain evidence="4">NA1000 / CB15N</strain>
    </source>
</reference>
<dbReference type="GO" id="GO:0016757">
    <property type="term" value="F:glycosyltransferase activity"/>
    <property type="evidence" value="ECO:0007669"/>
    <property type="project" value="TreeGrafter"/>
</dbReference>
<dbReference type="GeneID" id="7333236"/>
<dbReference type="RefSeq" id="WP_010920694.1">
    <property type="nucleotide sequence ID" value="NC_011916.1"/>
</dbReference>
<dbReference type="HOGENOM" id="CLU_023406_0_0_5"/>
<feature type="binding site" evidence="2">
    <location>
        <position position="137"/>
    </location>
    <ligand>
        <name>substrate</name>
    </ligand>
</feature>